<evidence type="ECO:0000313" key="1">
    <source>
        <dbReference type="EMBL" id="CAF3902953.1"/>
    </source>
</evidence>
<dbReference type="PANTHER" id="PTHR35802">
    <property type="entry name" value="PROTEASE SYNTHASE AND SPORULATION PROTEIN PAI 2"/>
    <property type="match status" value="1"/>
</dbReference>
<dbReference type="SUPFAM" id="SSF50475">
    <property type="entry name" value="FMN-binding split barrel"/>
    <property type="match status" value="1"/>
</dbReference>
<dbReference type="AlphaFoldDB" id="A0A819HNN1"/>
<accession>A0A819HNN1</accession>
<evidence type="ECO:0008006" key="3">
    <source>
        <dbReference type="Google" id="ProtNLM"/>
    </source>
</evidence>
<dbReference type="InterPro" id="IPR007396">
    <property type="entry name" value="TR_PAI2-type"/>
</dbReference>
<sequence length="82" mass="9240">YAPSHTDVPTWNYTSVHVYGKPTLKPVEQAMLDELVAKNELAYASDNGQTAIWNAQEVKEEKLVLQRKAIVEIDIQITEIEG</sequence>
<evidence type="ECO:0000313" key="2">
    <source>
        <dbReference type="Proteomes" id="UP000663844"/>
    </source>
</evidence>
<proteinExistence type="predicted"/>
<dbReference type="EMBL" id="CAJOAZ010002183">
    <property type="protein sequence ID" value="CAF3902953.1"/>
    <property type="molecule type" value="Genomic_DNA"/>
</dbReference>
<gene>
    <name evidence="1" type="ORF">OXD698_LOCUS24049</name>
</gene>
<feature type="non-terminal residue" evidence="1">
    <location>
        <position position="1"/>
    </location>
</feature>
<protein>
    <recommendedName>
        <fullName evidence="3">Transcriptional regulator</fullName>
    </recommendedName>
</protein>
<dbReference type="Pfam" id="PF04299">
    <property type="entry name" value="FMN_bind_2"/>
    <property type="match status" value="1"/>
</dbReference>
<name>A0A819HNN1_9BILA</name>
<comment type="caution">
    <text evidence="1">The sequence shown here is derived from an EMBL/GenBank/DDBJ whole genome shotgun (WGS) entry which is preliminary data.</text>
</comment>
<dbReference type="PANTHER" id="PTHR35802:SF1">
    <property type="entry name" value="PROTEASE SYNTHASE AND SPORULATION PROTEIN PAI 2"/>
    <property type="match status" value="1"/>
</dbReference>
<dbReference type="Proteomes" id="UP000663844">
    <property type="component" value="Unassembled WGS sequence"/>
</dbReference>
<organism evidence="1 2">
    <name type="scientific">Adineta steineri</name>
    <dbReference type="NCBI Taxonomy" id="433720"/>
    <lineage>
        <taxon>Eukaryota</taxon>
        <taxon>Metazoa</taxon>
        <taxon>Spiralia</taxon>
        <taxon>Gnathifera</taxon>
        <taxon>Rotifera</taxon>
        <taxon>Eurotatoria</taxon>
        <taxon>Bdelloidea</taxon>
        <taxon>Adinetida</taxon>
        <taxon>Adinetidae</taxon>
        <taxon>Adineta</taxon>
    </lineage>
</organism>
<reference evidence="1" key="1">
    <citation type="submission" date="2021-02" db="EMBL/GenBank/DDBJ databases">
        <authorList>
            <person name="Nowell W R."/>
        </authorList>
    </citation>
    <scope>NUCLEOTIDE SEQUENCE</scope>
</reference>
<dbReference type="Gene3D" id="2.30.110.10">
    <property type="entry name" value="Electron Transport, Fmn-binding Protein, Chain A"/>
    <property type="match status" value="1"/>
</dbReference>
<dbReference type="InterPro" id="IPR012349">
    <property type="entry name" value="Split_barrel_FMN-bd"/>
</dbReference>